<protein>
    <recommendedName>
        <fullName evidence="4">Basic proline-rich protein-like</fullName>
    </recommendedName>
</protein>
<evidence type="ECO:0000313" key="2">
    <source>
        <dbReference type="EMBL" id="KAJ8778398.1"/>
    </source>
</evidence>
<feature type="compositionally biased region" description="Basic and acidic residues" evidence="1">
    <location>
        <begin position="312"/>
        <end position="324"/>
    </location>
</feature>
<keyword evidence="3" id="KW-1185">Reference proteome</keyword>
<feature type="compositionally biased region" description="Basic residues" evidence="1">
    <location>
        <begin position="105"/>
        <end position="114"/>
    </location>
</feature>
<feature type="compositionally biased region" description="Basic residues" evidence="1">
    <location>
        <begin position="61"/>
        <end position="76"/>
    </location>
</feature>
<evidence type="ECO:0008006" key="4">
    <source>
        <dbReference type="Google" id="ProtNLM"/>
    </source>
</evidence>
<feature type="compositionally biased region" description="Pro residues" evidence="1">
    <location>
        <begin position="282"/>
        <end position="303"/>
    </location>
</feature>
<gene>
    <name evidence="2" type="ORF">J1605_013585</name>
</gene>
<dbReference type="EMBL" id="JAIQCJ010002244">
    <property type="protein sequence ID" value="KAJ8778398.1"/>
    <property type="molecule type" value="Genomic_DNA"/>
</dbReference>
<feature type="compositionally biased region" description="Low complexity" evidence="1">
    <location>
        <begin position="164"/>
        <end position="182"/>
    </location>
</feature>
<feature type="compositionally biased region" description="Basic residues" evidence="1">
    <location>
        <begin position="129"/>
        <end position="138"/>
    </location>
</feature>
<evidence type="ECO:0000256" key="1">
    <source>
        <dbReference type="SAM" id="MobiDB-lite"/>
    </source>
</evidence>
<accession>A0AB34GEQ3</accession>
<dbReference type="AlphaFoldDB" id="A0AB34GEQ3"/>
<evidence type="ECO:0000313" key="3">
    <source>
        <dbReference type="Proteomes" id="UP001159641"/>
    </source>
</evidence>
<name>A0AB34GEQ3_ESCRO</name>
<sequence length="367" mass="37875">MLSRDWRCCYNPCGPHPVAPSCPSLTGPGPPRSAAGGLLCPGPGLRSASSTRNPNSAGRAPHSHPTKAPFRRRRARAQPPAPPTRGRWGRPRASGLLPQSGCPGRRAHNRRHPGIRGSGAGPATGSQRRGAKGRRPKPRAPATTGKPSTGTEPGGAAHSPGRPPALAADAAPELLASPAARLGCPGAPSSLPGVGELRLAEKRSSSPVPDAQSRGSDEKAKKDAEKGTPPGLGLATSRSPPEVPSSHRHPAGKGHTLSAFLQPPRLPHCSQPLGLSSRTSAPRPPRPSPTPPAPPPEAPPPVGPEVAGAVAEPRERSLQPHVERLQAPPRAQPSVLRRGAASRGREEAEGATPPGSEREASRRRMLC</sequence>
<feature type="compositionally biased region" description="Basic and acidic residues" evidence="1">
    <location>
        <begin position="215"/>
        <end position="226"/>
    </location>
</feature>
<feature type="compositionally biased region" description="Low complexity" evidence="1">
    <location>
        <begin position="36"/>
        <end position="45"/>
    </location>
</feature>
<feature type="compositionally biased region" description="Polar residues" evidence="1">
    <location>
        <begin position="47"/>
        <end position="56"/>
    </location>
</feature>
<organism evidence="2 3">
    <name type="scientific">Eschrichtius robustus</name>
    <name type="common">California gray whale</name>
    <name type="synonym">Eschrichtius gibbosus</name>
    <dbReference type="NCBI Taxonomy" id="9764"/>
    <lineage>
        <taxon>Eukaryota</taxon>
        <taxon>Metazoa</taxon>
        <taxon>Chordata</taxon>
        <taxon>Craniata</taxon>
        <taxon>Vertebrata</taxon>
        <taxon>Euteleostomi</taxon>
        <taxon>Mammalia</taxon>
        <taxon>Eutheria</taxon>
        <taxon>Laurasiatheria</taxon>
        <taxon>Artiodactyla</taxon>
        <taxon>Whippomorpha</taxon>
        <taxon>Cetacea</taxon>
        <taxon>Mysticeti</taxon>
        <taxon>Eschrichtiidae</taxon>
        <taxon>Eschrichtius</taxon>
    </lineage>
</organism>
<feature type="region of interest" description="Disordered" evidence="1">
    <location>
        <begin position="23"/>
        <end position="367"/>
    </location>
</feature>
<comment type="caution">
    <text evidence="2">The sequence shown here is derived from an EMBL/GenBank/DDBJ whole genome shotgun (WGS) entry which is preliminary data.</text>
</comment>
<dbReference type="Proteomes" id="UP001159641">
    <property type="component" value="Unassembled WGS sequence"/>
</dbReference>
<reference evidence="2 3" key="1">
    <citation type="submission" date="2022-11" db="EMBL/GenBank/DDBJ databases">
        <title>Whole genome sequence of Eschrichtius robustus ER-17-0199.</title>
        <authorList>
            <person name="Bruniche-Olsen A."/>
            <person name="Black A.N."/>
            <person name="Fields C.J."/>
            <person name="Walden K."/>
            <person name="Dewoody J.A."/>
        </authorList>
    </citation>
    <scope>NUCLEOTIDE SEQUENCE [LARGE SCALE GENOMIC DNA]</scope>
    <source>
        <strain evidence="2">ER-17-0199</strain>
        <tissue evidence="2">Blubber</tissue>
    </source>
</reference>
<proteinExistence type="predicted"/>
<feature type="compositionally biased region" description="Basic and acidic residues" evidence="1">
    <location>
        <begin position="356"/>
        <end position="367"/>
    </location>
</feature>